<evidence type="ECO:0000313" key="4">
    <source>
        <dbReference type="Proteomes" id="UP000572680"/>
    </source>
</evidence>
<evidence type="ECO:0000256" key="1">
    <source>
        <dbReference type="ARBA" id="ARBA00023002"/>
    </source>
</evidence>
<protein>
    <submittedName>
        <fullName evidence="3">NAD(P)-dependent dehydrogenase (Short-subunit alcohol dehydrogenase family)</fullName>
    </submittedName>
</protein>
<dbReference type="PRINTS" id="PR00080">
    <property type="entry name" value="SDRFAMILY"/>
</dbReference>
<organism evidence="3 4">
    <name type="scientific">Actinomadura namibiensis</name>
    <dbReference type="NCBI Taxonomy" id="182080"/>
    <lineage>
        <taxon>Bacteria</taxon>
        <taxon>Bacillati</taxon>
        <taxon>Actinomycetota</taxon>
        <taxon>Actinomycetes</taxon>
        <taxon>Streptosporangiales</taxon>
        <taxon>Thermomonosporaceae</taxon>
        <taxon>Actinomadura</taxon>
    </lineage>
</organism>
<dbReference type="PRINTS" id="PR00081">
    <property type="entry name" value="GDHRDH"/>
</dbReference>
<evidence type="ECO:0000313" key="3">
    <source>
        <dbReference type="EMBL" id="MBA8948737.1"/>
    </source>
</evidence>
<dbReference type="RefSeq" id="WP_182841335.1">
    <property type="nucleotide sequence ID" value="NZ_BAAALP010000015.1"/>
</dbReference>
<dbReference type="Gene3D" id="3.40.50.720">
    <property type="entry name" value="NAD(P)-binding Rossmann-like Domain"/>
    <property type="match status" value="1"/>
</dbReference>
<dbReference type="GO" id="GO:0016491">
    <property type="term" value="F:oxidoreductase activity"/>
    <property type="evidence" value="ECO:0007669"/>
    <property type="project" value="UniProtKB-KW"/>
</dbReference>
<proteinExistence type="inferred from homology"/>
<reference evidence="3 4" key="1">
    <citation type="submission" date="2020-08" db="EMBL/GenBank/DDBJ databases">
        <title>Genomic Encyclopedia of Type Strains, Phase IV (KMG-IV): sequencing the most valuable type-strain genomes for metagenomic binning, comparative biology and taxonomic classification.</title>
        <authorList>
            <person name="Goeker M."/>
        </authorList>
    </citation>
    <scope>NUCLEOTIDE SEQUENCE [LARGE SCALE GENOMIC DNA]</scope>
    <source>
        <strain evidence="3 4">DSM 44197</strain>
    </source>
</reference>
<dbReference type="PANTHER" id="PTHR43157">
    <property type="entry name" value="PHOSPHATIDYLINOSITOL-GLYCAN BIOSYNTHESIS CLASS F PROTEIN-RELATED"/>
    <property type="match status" value="1"/>
</dbReference>
<evidence type="ECO:0000256" key="2">
    <source>
        <dbReference type="RuleBase" id="RU000363"/>
    </source>
</evidence>
<dbReference type="AlphaFoldDB" id="A0A7W3LIM2"/>
<dbReference type="InterPro" id="IPR036291">
    <property type="entry name" value="NAD(P)-bd_dom_sf"/>
</dbReference>
<keyword evidence="1" id="KW-0560">Oxidoreductase</keyword>
<dbReference type="PANTHER" id="PTHR43157:SF31">
    <property type="entry name" value="PHOSPHATIDYLINOSITOL-GLYCAN BIOSYNTHESIS CLASS F PROTEIN"/>
    <property type="match status" value="1"/>
</dbReference>
<sequence length="270" mass="28778">MTGRTVLITGSTDGVGRRAAVRLGAAGTRVLLHGRDAARARATRDEIVAAGGPEPEVLLADLASVAGVDGLAERVRDRTDRLDVLVNNAGVGFGAPGAGRRVGPDGTELRFAVNYLAGYRLTRLLLPLLLRSAPARIVNVASAGQEALDLDDLQLERSYSGVSAYRRSKLAQVMFTFDLAEELRGTGVTVNALHPASLMATTMVRESGHASLSTVEEGTDALLRLIDDPGLADVTGAYFDRTRAERAHPQAYDPAVRRRLREVSDRLAGR</sequence>
<name>A0A7W3LIM2_ACTNM</name>
<dbReference type="EMBL" id="JACJIA010000001">
    <property type="protein sequence ID" value="MBA8948737.1"/>
    <property type="molecule type" value="Genomic_DNA"/>
</dbReference>
<comment type="caution">
    <text evidence="3">The sequence shown here is derived from an EMBL/GenBank/DDBJ whole genome shotgun (WGS) entry which is preliminary data.</text>
</comment>
<comment type="similarity">
    <text evidence="2">Belongs to the short-chain dehydrogenases/reductases (SDR) family.</text>
</comment>
<gene>
    <name evidence="3" type="ORF">HNR61_000335</name>
</gene>
<dbReference type="InterPro" id="IPR002347">
    <property type="entry name" value="SDR_fam"/>
</dbReference>
<dbReference type="Proteomes" id="UP000572680">
    <property type="component" value="Unassembled WGS sequence"/>
</dbReference>
<dbReference type="Pfam" id="PF00106">
    <property type="entry name" value="adh_short"/>
    <property type="match status" value="1"/>
</dbReference>
<accession>A0A7W3LIM2</accession>
<dbReference type="SUPFAM" id="SSF51735">
    <property type="entry name" value="NAD(P)-binding Rossmann-fold domains"/>
    <property type="match status" value="1"/>
</dbReference>
<keyword evidence="4" id="KW-1185">Reference proteome</keyword>